<proteinExistence type="predicted"/>
<evidence type="ECO:0000256" key="1">
    <source>
        <dbReference type="ARBA" id="ARBA00023125"/>
    </source>
</evidence>
<dbReference type="Gene3D" id="1.10.150.130">
    <property type="match status" value="1"/>
</dbReference>
<sequence length="229" mass="24881">MASLRIRHRSDGSTYTSVLYVLNGKQSSSSFNDHAEAVRFQELANETSPAKALEVWATTTPSADAFTVASWCTHHVDHLTGINDATRARYRRYIVNDIAPSKIGPLPLTALTNADTASWLNSLTGSAKTASNKHGFLAGVLNAAVRGGQISANPCDGNRLRRDEPAEMVFLTHQEFGILLSSFGSHWRPLVQFLVASGARFGEATALTPGDIDIAEGTVRIQRAWRYVP</sequence>
<reference evidence="6" key="1">
    <citation type="submission" date="2022-08" db="EMBL/GenBank/DDBJ databases">
        <title>Complete genome sequence of 14 non-tuberculosis mycobacteria type-strains.</title>
        <authorList>
            <person name="Igarashi Y."/>
            <person name="Osugi A."/>
            <person name="Mitarai S."/>
        </authorList>
    </citation>
    <scope>NUCLEOTIDE SEQUENCE</scope>
    <source>
        <strain evidence="6">ATCC 51985</strain>
    </source>
</reference>
<dbReference type="Gene3D" id="1.10.443.10">
    <property type="entry name" value="Intergrase catalytic core"/>
    <property type="match status" value="1"/>
</dbReference>
<organism evidence="6 7">
    <name type="scientific">Mycobacterium lentiflavum</name>
    <dbReference type="NCBI Taxonomy" id="141349"/>
    <lineage>
        <taxon>Bacteria</taxon>
        <taxon>Bacillati</taxon>
        <taxon>Actinomycetota</taxon>
        <taxon>Actinomycetes</taxon>
        <taxon>Mycobacteriales</taxon>
        <taxon>Mycobacteriaceae</taxon>
        <taxon>Mycobacterium</taxon>
        <taxon>Mycobacterium simiae complex</taxon>
    </lineage>
</organism>
<keyword evidence="1 3" id="KW-0238">DNA-binding</keyword>
<dbReference type="Proteomes" id="UP001055171">
    <property type="component" value="Chromosome"/>
</dbReference>
<keyword evidence="2" id="KW-0233">DNA recombination</keyword>
<dbReference type="SUPFAM" id="SSF56349">
    <property type="entry name" value="DNA breaking-rejoining enzymes"/>
    <property type="match status" value="1"/>
</dbReference>
<dbReference type="RefSeq" id="WP_239721060.1">
    <property type="nucleotide sequence ID" value="NZ_CP092423.2"/>
</dbReference>
<evidence type="ECO:0000256" key="2">
    <source>
        <dbReference type="ARBA" id="ARBA00023172"/>
    </source>
</evidence>
<dbReference type="InterPro" id="IPR002104">
    <property type="entry name" value="Integrase_catalytic"/>
</dbReference>
<dbReference type="InterPro" id="IPR011010">
    <property type="entry name" value="DNA_brk_join_enz"/>
</dbReference>
<dbReference type="PROSITE" id="PS51898">
    <property type="entry name" value="TYR_RECOMBINASE"/>
    <property type="match status" value="1"/>
</dbReference>
<accession>A0ABY3USY9</accession>
<evidence type="ECO:0000256" key="3">
    <source>
        <dbReference type="PROSITE-ProRule" id="PRU01248"/>
    </source>
</evidence>
<dbReference type="InterPro" id="IPR010998">
    <property type="entry name" value="Integrase_recombinase_N"/>
</dbReference>
<evidence type="ECO:0000259" key="5">
    <source>
        <dbReference type="PROSITE" id="PS51900"/>
    </source>
</evidence>
<gene>
    <name evidence="6" type="ORF">MJO58_22645</name>
</gene>
<evidence type="ECO:0000313" key="7">
    <source>
        <dbReference type="Proteomes" id="UP001055171"/>
    </source>
</evidence>
<feature type="domain" description="Core-binding (CB)" evidence="5">
    <location>
        <begin position="62"/>
        <end position="145"/>
    </location>
</feature>
<dbReference type="InterPro" id="IPR044068">
    <property type="entry name" value="CB"/>
</dbReference>
<evidence type="ECO:0000259" key="4">
    <source>
        <dbReference type="PROSITE" id="PS51898"/>
    </source>
</evidence>
<dbReference type="EMBL" id="CP092423">
    <property type="protein sequence ID" value="ULP41613.1"/>
    <property type="molecule type" value="Genomic_DNA"/>
</dbReference>
<keyword evidence="7" id="KW-1185">Reference proteome</keyword>
<evidence type="ECO:0000313" key="6">
    <source>
        <dbReference type="EMBL" id="ULP41613.1"/>
    </source>
</evidence>
<protein>
    <recommendedName>
        <fullName evidence="8">Phage integrase family protein</fullName>
    </recommendedName>
</protein>
<dbReference type="PROSITE" id="PS51900">
    <property type="entry name" value="CB"/>
    <property type="match status" value="1"/>
</dbReference>
<name>A0ABY3USY9_MYCLN</name>
<dbReference type="InterPro" id="IPR013762">
    <property type="entry name" value="Integrase-like_cat_sf"/>
</dbReference>
<evidence type="ECO:0008006" key="8">
    <source>
        <dbReference type="Google" id="ProtNLM"/>
    </source>
</evidence>
<feature type="domain" description="Tyr recombinase" evidence="4">
    <location>
        <begin position="166"/>
        <end position="229"/>
    </location>
</feature>